<dbReference type="InterPro" id="IPR019587">
    <property type="entry name" value="Polyketide_cyclase/dehydratase"/>
</dbReference>
<dbReference type="KEGG" id="mmag:MMAD_01310"/>
<evidence type="ECO:0000313" key="2">
    <source>
        <dbReference type="Proteomes" id="UP000466517"/>
    </source>
</evidence>
<keyword evidence="2" id="KW-1185">Reference proteome</keyword>
<dbReference type="RefSeq" id="WP_163731012.1">
    <property type="nucleotide sequence ID" value="NZ_AP022610.1"/>
</dbReference>
<dbReference type="AlphaFoldDB" id="A0A7I7X825"/>
<reference evidence="1 2" key="1">
    <citation type="journal article" date="2019" name="Emerg. Microbes Infect.">
        <title>Comprehensive subspecies identification of 175 nontuberculous mycobacteria species based on 7547 genomic profiles.</title>
        <authorList>
            <person name="Matsumoto Y."/>
            <person name="Kinjo T."/>
            <person name="Motooka D."/>
            <person name="Nabeya D."/>
            <person name="Jung N."/>
            <person name="Uechi K."/>
            <person name="Horii T."/>
            <person name="Iida T."/>
            <person name="Fujita J."/>
            <person name="Nakamura S."/>
        </authorList>
    </citation>
    <scope>NUCLEOTIDE SEQUENCE [LARGE SCALE GENOMIC DNA]</scope>
    <source>
        <strain evidence="1 2">JCM 13574</strain>
    </source>
</reference>
<dbReference type="Gene3D" id="3.30.530.20">
    <property type="match status" value="1"/>
</dbReference>
<dbReference type="SUPFAM" id="SSF55961">
    <property type="entry name" value="Bet v1-like"/>
    <property type="match status" value="1"/>
</dbReference>
<name>A0A7I7X825_9MYCO</name>
<protein>
    <recommendedName>
        <fullName evidence="3">Polyketide cyclase</fullName>
    </recommendedName>
</protein>
<evidence type="ECO:0000313" key="1">
    <source>
        <dbReference type="EMBL" id="BBZ25836.1"/>
    </source>
</evidence>
<accession>A0A7I7X825</accession>
<evidence type="ECO:0008006" key="3">
    <source>
        <dbReference type="Google" id="ProtNLM"/>
    </source>
</evidence>
<organism evidence="1 2">
    <name type="scientific">Mycolicibacterium madagascariense</name>
    <dbReference type="NCBI Taxonomy" id="212765"/>
    <lineage>
        <taxon>Bacteria</taxon>
        <taxon>Bacillati</taxon>
        <taxon>Actinomycetota</taxon>
        <taxon>Actinomycetes</taxon>
        <taxon>Mycobacteriales</taxon>
        <taxon>Mycobacteriaceae</taxon>
        <taxon>Mycolicibacterium</taxon>
    </lineage>
</organism>
<gene>
    <name evidence="1" type="ORF">MMAD_01310</name>
</gene>
<dbReference type="Pfam" id="PF10604">
    <property type="entry name" value="Polyketide_cyc2"/>
    <property type="match status" value="1"/>
</dbReference>
<dbReference type="CDD" id="cd07812">
    <property type="entry name" value="SRPBCC"/>
    <property type="match status" value="1"/>
</dbReference>
<dbReference type="EMBL" id="AP022610">
    <property type="protein sequence ID" value="BBZ25836.1"/>
    <property type="molecule type" value="Genomic_DNA"/>
</dbReference>
<dbReference type="Proteomes" id="UP000466517">
    <property type="component" value="Chromosome"/>
</dbReference>
<proteinExistence type="predicted"/>
<dbReference type="InterPro" id="IPR023393">
    <property type="entry name" value="START-like_dom_sf"/>
</dbReference>
<sequence>MAKTTTSKDIDATPDKVWAIIADPSRYAEWNTLHTSWKGEPPTQLSEGAQMTEVLTIMGMANTINFTTDAYDAPHSLTISGEGMAGAKVALTLSVQPHGDASSVCTLDAEFISAMMVGAIGKAIERASKKELDASLTKLAALVS</sequence>